<feature type="transmembrane region" description="Helical" evidence="4">
    <location>
        <begin position="404"/>
        <end position="422"/>
    </location>
</feature>
<keyword evidence="4" id="KW-1133">Transmembrane helix</keyword>
<keyword evidence="1" id="KW-0433">Leucine-rich repeat</keyword>
<dbReference type="InterPro" id="IPR001611">
    <property type="entry name" value="Leu-rich_rpt"/>
</dbReference>
<keyword evidence="4" id="KW-0472">Membrane</keyword>
<keyword evidence="4" id="KW-0812">Transmembrane</keyword>
<evidence type="ECO:0000256" key="2">
    <source>
        <dbReference type="ARBA" id="ARBA00022729"/>
    </source>
</evidence>
<dbReference type="InterPro" id="IPR032675">
    <property type="entry name" value="LRR_dom_sf"/>
</dbReference>
<dbReference type="InterPro" id="IPR003582">
    <property type="entry name" value="ShKT_dom"/>
</dbReference>
<sequence length="1224" mass="130031">MSTLRPVWQRIQTCGNVMALLLLVAVTGAIESERLVVGLVVGVAFVGCTAAHLVQSKQWAELCIGILIMLVAIIAILRAVSATRRFQQLLYQHREHVANTINQAMNWSAAHANLDVEQLGPAPLNVDCAPRQQCSDLRTLYVQARQCIPELNRIATHIRSAVGGLHAAEGPGFSIRLLPLPEARSRIKVDHGCRVPDLVGLLSCTFDCCNIQEASACARALIACQQPMDIEVKRLDNGFRGAELSGGDRTILTTCSLGGGFLCTFSIRSADTALPEEAKAEVWVLARRAGLLGISPLRLGSYVRTPRQVHVGIGMLRVVSAAASLFLAISYFLEYSGESLVKGLSLPLPHLTTACMVLLDTWDRSVCERSGRRRSRVSHFYQRVLGVGGKFFLPRVVVVQTSGMLLQAVGKLSLLGAMVTTLRMQPPRNSPPRPSVDLSSGFWALLLTLVAHAFFVGIYVGSSARPTSAARQTIIGMLGPLLLQVSYILSYGTCAFLVIRQTDILPASITQDENRAVADLFFTDTVVGGHARPDKTFAFPDLSRPVAFFALALPAAGLMLTTRAVEERLAFLGPGALARFAPPLGRASRTRLRDRGPMLTRPSGPSGSPAVHARTASTRRRCVVVAGALVPLVSLVLLGAILAVGNSDRFPLETTPSCFPCWCSAEGELRSCGVAVDMRYRVLSLEQAGIARIRPGAFSPSAFVSSPNLISEASFRGNVLEALEAGTFQHMPQITWLDLRDNTLEVIAPGAFEGLERARDLLLDLSPNISVSIRRCGGYGCRLPALKAGAFRGLPRLRTLGLGLSGATGTGVPSMEPGAFSGLDSLEVLRLDSAECFDASGRLLPGLFDGLGQLRVLVLSGTRVSQMGPGDFAGTPRLRLLDVSSRRSSEPGGLEVQPGTFQGLAQLRFLDLSYVGMEDLQPGALAGLSELRHLGLSQNSLRRLRAGVLQGLGNLEELDLSGNNITEVEPAAFDGLRSPPLQSLSLRGAPLHSSALACTEAVVCRDSFIALWRLARAFVTNIFVDGLGCSEARHLCGQDASQTLTLIDPACPETCGTCGAFAADDSQADSCADKDWVLVYGSALAAGVELPPGAPGAPGTARPLATWSTCADVVASGACEHPFWHEAVSLICPVTCDKCGVSKDRPCADVSFFTDTLGYNACQDDLFVTLCGNDGALGDLVRLICPSSCGECTNATEGCEGTTVGLTLGEVLELLNAGAATHGP</sequence>
<dbReference type="Pfam" id="PF01549">
    <property type="entry name" value="ShK"/>
    <property type="match status" value="1"/>
</dbReference>
<feature type="domain" description="ShKT" evidence="5">
    <location>
        <begin position="1070"/>
        <end position="1140"/>
    </location>
</feature>
<evidence type="ECO:0000256" key="4">
    <source>
        <dbReference type="SAM" id="Phobius"/>
    </source>
</evidence>
<dbReference type="Proteomes" id="UP001189429">
    <property type="component" value="Unassembled WGS sequence"/>
</dbReference>
<organism evidence="6 7">
    <name type="scientific">Prorocentrum cordatum</name>
    <dbReference type="NCBI Taxonomy" id="2364126"/>
    <lineage>
        <taxon>Eukaryota</taxon>
        <taxon>Sar</taxon>
        <taxon>Alveolata</taxon>
        <taxon>Dinophyceae</taxon>
        <taxon>Prorocentrales</taxon>
        <taxon>Prorocentraceae</taxon>
        <taxon>Prorocentrum</taxon>
    </lineage>
</organism>
<feature type="transmembrane region" description="Helical" evidence="4">
    <location>
        <begin position="6"/>
        <end position="28"/>
    </location>
</feature>
<dbReference type="SMART" id="SM00369">
    <property type="entry name" value="LRR_TYP"/>
    <property type="match status" value="5"/>
</dbReference>
<dbReference type="InterPro" id="IPR050328">
    <property type="entry name" value="Dev_Immune_Receptor"/>
</dbReference>
<feature type="transmembrane region" description="Helical" evidence="4">
    <location>
        <begin position="442"/>
        <end position="462"/>
    </location>
</feature>
<dbReference type="InterPro" id="IPR003591">
    <property type="entry name" value="Leu-rich_rpt_typical-subtyp"/>
</dbReference>
<dbReference type="PROSITE" id="PS51450">
    <property type="entry name" value="LRR"/>
    <property type="match status" value="1"/>
</dbReference>
<evidence type="ECO:0000313" key="6">
    <source>
        <dbReference type="EMBL" id="CAK0855149.1"/>
    </source>
</evidence>
<feature type="transmembrane region" description="Helical" evidence="4">
    <location>
        <begin position="622"/>
        <end position="644"/>
    </location>
</feature>
<evidence type="ECO:0000256" key="3">
    <source>
        <dbReference type="ARBA" id="ARBA00022737"/>
    </source>
</evidence>
<dbReference type="SUPFAM" id="SSF52047">
    <property type="entry name" value="RNI-like"/>
    <property type="match status" value="1"/>
</dbReference>
<dbReference type="SMART" id="SM00254">
    <property type="entry name" value="ShKT"/>
    <property type="match status" value="3"/>
</dbReference>
<feature type="transmembrane region" description="Helical" evidence="4">
    <location>
        <begin position="35"/>
        <end position="53"/>
    </location>
</feature>
<evidence type="ECO:0000259" key="5">
    <source>
        <dbReference type="SMART" id="SM00254"/>
    </source>
</evidence>
<gene>
    <name evidence="6" type="ORF">PCOR1329_LOCUS45972</name>
</gene>
<protein>
    <recommendedName>
        <fullName evidence="5">ShKT domain-containing protein</fullName>
    </recommendedName>
</protein>
<evidence type="ECO:0000256" key="1">
    <source>
        <dbReference type="ARBA" id="ARBA00022614"/>
    </source>
</evidence>
<proteinExistence type="predicted"/>
<dbReference type="PANTHER" id="PTHR24373:SF398">
    <property type="entry name" value="LEUCINE-RICH REPEAT-CONTAINING G-PROTEIN COUPLED RECEPTOR 6"/>
    <property type="match status" value="1"/>
</dbReference>
<feature type="transmembrane region" description="Helical" evidence="4">
    <location>
        <begin position="59"/>
        <end position="80"/>
    </location>
</feature>
<feature type="domain" description="ShKT" evidence="5">
    <location>
        <begin position="1003"/>
        <end position="1059"/>
    </location>
</feature>
<dbReference type="Pfam" id="PF13855">
    <property type="entry name" value="LRR_8"/>
    <property type="match status" value="2"/>
</dbReference>
<feature type="transmembrane region" description="Helical" evidence="4">
    <location>
        <begin position="474"/>
        <end position="499"/>
    </location>
</feature>
<feature type="domain" description="ShKT" evidence="5">
    <location>
        <begin position="1161"/>
        <end position="1193"/>
    </location>
</feature>
<dbReference type="Gene3D" id="3.80.10.10">
    <property type="entry name" value="Ribonuclease Inhibitor"/>
    <property type="match status" value="2"/>
</dbReference>
<dbReference type="EMBL" id="CAUYUJ010015525">
    <property type="protein sequence ID" value="CAK0855149.1"/>
    <property type="molecule type" value="Genomic_DNA"/>
</dbReference>
<evidence type="ECO:0000313" key="7">
    <source>
        <dbReference type="Proteomes" id="UP001189429"/>
    </source>
</evidence>
<dbReference type="PANTHER" id="PTHR24373">
    <property type="entry name" value="SLIT RELATED LEUCINE-RICH REPEAT NEURONAL PROTEIN"/>
    <property type="match status" value="1"/>
</dbReference>
<accession>A0ABN9U955</accession>
<comment type="caution">
    <text evidence="6">The sequence shown here is derived from an EMBL/GenBank/DDBJ whole genome shotgun (WGS) entry which is preliminary data.</text>
</comment>
<reference evidence="6" key="1">
    <citation type="submission" date="2023-10" db="EMBL/GenBank/DDBJ databases">
        <authorList>
            <person name="Chen Y."/>
            <person name="Shah S."/>
            <person name="Dougan E. K."/>
            <person name="Thang M."/>
            <person name="Chan C."/>
        </authorList>
    </citation>
    <scope>NUCLEOTIDE SEQUENCE [LARGE SCALE GENOMIC DNA]</scope>
</reference>
<keyword evidence="3" id="KW-0677">Repeat</keyword>
<name>A0ABN9U955_9DINO</name>
<keyword evidence="2" id="KW-0732">Signal</keyword>
<keyword evidence="7" id="KW-1185">Reference proteome</keyword>